<dbReference type="EMBL" id="OAOQ01000028">
    <property type="protein sequence ID" value="SNX74961.1"/>
    <property type="molecule type" value="Genomic_DNA"/>
</dbReference>
<name>A0A285D572_9RHOB</name>
<proteinExistence type="predicted"/>
<evidence type="ECO:0000313" key="2">
    <source>
        <dbReference type="Proteomes" id="UP000219467"/>
    </source>
</evidence>
<accession>A0A285D572</accession>
<reference evidence="2" key="1">
    <citation type="submission" date="2017-08" db="EMBL/GenBank/DDBJ databases">
        <authorList>
            <person name="Varghese N."/>
            <person name="Submissions S."/>
        </authorList>
    </citation>
    <scope>NUCLEOTIDE SEQUENCE [LARGE SCALE GENOMIC DNA]</scope>
    <source>
        <strain evidence="2">JA234</strain>
    </source>
</reference>
<dbReference type="AlphaFoldDB" id="A0A285D572"/>
<evidence type="ECO:0000313" key="1">
    <source>
        <dbReference type="EMBL" id="SNX74961.1"/>
    </source>
</evidence>
<sequence length="219" mass="24017">MPLASALVSVVTIGFIGCAVVEAGAQTTPGNDPAEFILPLERLSNEASMPFAVFGQVVDNKHPQWGRYESSLAKFPSTQDCLLPAARTSVGWNLSAFDWASFKDHQDIEVCVFRVATSLETPERMRAWLLDQGYQVSGPTPITPNVTGNGPNDSDLGLSGILAADEFEARVRFRRSFNPWPYLLAWIFPSPPHHRDHALNFTYSGQGRIVAIQSSRRGG</sequence>
<protein>
    <submittedName>
        <fullName evidence="1">Uncharacterized protein</fullName>
    </submittedName>
</protein>
<organism evidence="1 2">
    <name type="scientific">Cereibacter ovatus</name>
    <dbReference type="NCBI Taxonomy" id="439529"/>
    <lineage>
        <taxon>Bacteria</taxon>
        <taxon>Pseudomonadati</taxon>
        <taxon>Pseudomonadota</taxon>
        <taxon>Alphaproteobacteria</taxon>
        <taxon>Rhodobacterales</taxon>
        <taxon>Paracoccaceae</taxon>
        <taxon>Cereibacter</taxon>
    </lineage>
</organism>
<keyword evidence="2" id="KW-1185">Reference proteome</keyword>
<dbReference type="Proteomes" id="UP000219467">
    <property type="component" value="Unassembled WGS sequence"/>
</dbReference>
<gene>
    <name evidence="1" type="ORF">SAMN05878503_12818</name>
</gene>